<dbReference type="InterPro" id="IPR002915">
    <property type="entry name" value="DeoC/FbaB/LacD_aldolase"/>
</dbReference>
<sequence length="225" mass="23539">MNKTEIDFPRYIDHTLLAMDATEAQIAALCEEAKQYGFYAVCVNSGYVPFAARALQGTDVKVCSVVGFPLGAGLTAAKAFEAKAAIEAGAGEIDMVINVGWLKSGKIDAVTADIQAVHQVCAATPLKVILETCLLSEEQIVQVCQICRELKVAFVKTSTGFSTGGAREQDVRLMRQTVGADVGVKASGAVRDRQTAQTMILAGATRIGTSSGVSIVTGAAATGKY</sequence>
<proteinExistence type="inferred from homology"/>
<evidence type="ECO:0000313" key="8">
    <source>
        <dbReference type="EMBL" id="TCL05465.1"/>
    </source>
</evidence>
<evidence type="ECO:0000256" key="7">
    <source>
        <dbReference type="HAMAP-Rule" id="MF_00114"/>
    </source>
</evidence>
<evidence type="ECO:0000256" key="1">
    <source>
        <dbReference type="ARBA" id="ARBA00010936"/>
    </source>
</evidence>
<dbReference type="InterPro" id="IPR013785">
    <property type="entry name" value="Aldolase_TIM"/>
</dbReference>
<dbReference type="RefSeq" id="WP_132924167.1">
    <property type="nucleotide sequence ID" value="NZ_SJOI01000001.1"/>
</dbReference>
<name>A0A4R1ND23_9GAMM</name>
<comment type="function">
    <text evidence="6 7">Catalyzes a reversible aldol reaction between acetaldehyde and D-glyceraldehyde 3-phosphate to generate 2-deoxy-D-ribose 5-phosphate.</text>
</comment>
<dbReference type="GO" id="GO:0004139">
    <property type="term" value="F:deoxyribose-phosphate aldolase activity"/>
    <property type="evidence" value="ECO:0007669"/>
    <property type="project" value="UniProtKB-UniRule"/>
</dbReference>
<accession>A0A4R1ND23</accession>
<evidence type="ECO:0000313" key="9">
    <source>
        <dbReference type="Proteomes" id="UP000294555"/>
    </source>
</evidence>
<comment type="caution">
    <text evidence="8">The sequence shown here is derived from an EMBL/GenBank/DDBJ whole genome shotgun (WGS) entry which is preliminary data.</text>
</comment>
<dbReference type="Proteomes" id="UP000294555">
    <property type="component" value="Unassembled WGS sequence"/>
</dbReference>
<keyword evidence="9" id="KW-1185">Reference proteome</keyword>
<dbReference type="InterPro" id="IPR028581">
    <property type="entry name" value="DeoC_typeI"/>
</dbReference>
<dbReference type="CDD" id="cd00959">
    <property type="entry name" value="DeoC"/>
    <property type="match status" value="1"/>
</dbReference>
<dbReference type="SMART" id="SM01133">
    <property type="entry name" value="DeoC"/>
    <property type="match status" value="1"/>
</dbReference>
<dbReference type="SUPFAM" id="SSF51569">
    <property type="entry name" value="Aldolase"/>
    <property type="match status" value="1"/>
</dbReference>
<dbReference type="InterPro" id="IPR011343">
    <property type="entry name" value="DeoC"/>
</dbReference>
<dbReference type="PIRSF" id="PIRSF001357">
    <property type="entry name" value="DeoC"/>
    <property type="match status" value="1"/>
</dbReference>
<dbReference type="Pfam" id="PF01791">
    <property type="entry name" value="DeoC"/>
    <property type="match status" value="1"/>
</dbReference>
<comment type="catalytic activity">
    <reaction evidence="5 7">
        <text>2-deoxy-D-ribose 5-phosphate = D-glyceraldehyde 3-phosphate + acetaldehyde</text>
        <dbReference type="Rhea" id="RHEA:12821"/>
        <dbReference type="ChEBI" id="CHEBI:15343"/>
        <dbReference type="ChEBI" id="CHEBI:59776"/>
        <dbReference type="ChEBI" id="CHEBI:62877"/>
        <dbReference type="EC" id="4.1.2.4"/>
    </reaction>
</comment>
<keyword evidence="2 7" id="KW-0963">Cytoplasm</keyword>
<comment type="similarity">
    <text evidence="1 7">Belongs to the DeoC/FbaB aldolase family. DeoC type 1 subfamily.</text>
</comment>
<dbReference type="GO" id="GO:0006018">
    <property type="term" value="P:2-deoxyribose 1-phosphate catabolic process"/>
    <property type="evidence" value="ECO:0007669"/>
    <property type="project" value="UniProtKB-UniRule"/>
</dbReference>
<organism evidence="8 9">
    <name type="scientific">Sodalis ligni</name>
    <dbReference type="NCBI Taxonomy" id="2697027"/>
    <lineage>
        <taxon>Bacteria</taxon>
        <taxon>Pseudomonadati</taxon>
        <taxon>Pseudomonadota</taxon>
        <taxon>Gammaproteobacteria</taxon>
        <taxon>Enterobacterales</taxon>
        <taxon>Bruguierivoracaceae</taxon>
        <taxon>Sodalis</taxon>
    </lineage>
</organism>
<dbReference type="FunFam" id="3.20.20.70:FF:000044">
    <property type="entry name" value="Deoxyribose-phosphate aldolase"/>
    <property type="match status" value="1"/>
</dbReference>
<keyword evidence="3 7" id="KW-0456">Lyase</keyword>
<dbReference type="UniPathway" id="UPA00002">
    <property type="reaction ID" value="UER00468"/>
</dbReference>
<feature type="active site" description="Proton donor/acceptor" evidence="7">
    <location>
        <position position="94"/>
    </location>
</feature>
<dbReference type="PANTHER" id="PTHR10889">
    <property type="entry name" value="DEOXYRIBOSE-PHOSPHATE ALDOLASE"/>
    <property type="match status" value="1"/>
</dbReference>
<dbReference type="GO" id="GO:0016052">
    <property type="term" value="P:carbohydrate catabolic process"/>
    <property type="evidence" value="ECO:0007669"/>
    <property type="project" value="TreeGrafter"/>
</dbReference>
<dbReference type="GO" id="GO:0005737">
    <property type="term" value="C:cytoplasm"/>
    <property type="evidence" value="ECO:0007669"/>
    <property type="project" value="UniProtKB-SubCell"/>
</dbReference>
<dbReference type="GO" id="GO:0009264">
    <property type="term" value="P:deoxyribonucleotide catabolic process"/>
    <property type="evidence" value="ECO:0007669"/>
    <property type="project" value="UniProtKB-UniRule"/>
</dbReference>
<dbReference type="PANTHER" id="PTHR10889:SF1">
    <property type="entry name" value="DEOXYRIBOSE-PHOSPHATE ALDOLASE"/>
    <property type="match status" value="1"/>
</dbReference>
<feature type="active site" description="Proton donor/acceptor" evidence="7">
    <location>
        <position position="185"/>
    </location>
</feature>
<dbReference type="EMBL" id="SJOI01000001">
    <property type="protein sequence ID" value="TCL05465.1"/>
    <property type="molecule type" value="Genomic_DNA"/>
</dbReference>
<dbReference type="NCBIfam" id="TIGR00126">
    <property type="entry name" value="deoC"/>
    <property type="match status" value="1"/>
</dbReference>
<reference evidence="8 9" key="1">
    <citation type="submission" date="2019-02" db="EMBL/GenBank/DDBJ databases">
        <title>Investigation of anaerobic lignin degradation for improved lignocellulosic biofuels.</title>
        <authorList>
            <person name="Deangelis K."/>
        </authorList>
    </citation>
    <scope>NUCLEOTIDE SEQUENCE [LARGE SCALE GENOMIC DNA]</scope>
    <source>
        <strain evidence="8 9">159R</strain>
    </source>
</reference>
<dbReference type="Gene3D" id="3.20.20.70">
    <property type="entry name" value="Aldolase class I"/>
    <property type="match status" value="1"/>
</dbReference>
<dbReference type="OrthoDB" id="6579831at2"/>
<evidence type="ECO:0000256" key="6">
    <source>
        <dbReference type="ARBA" id="ARBA00056337"/>
    </source>
</evidence>
<feature type="active site" description="Schiff-base intermediate with acetaldehyde" evidence="7">
    <location>
        <position position="156"/>
    </location>
</feature>
<comment type="subcellular location">
    <subcellularLocation>
        <location evidence="7">Cytoplasm</location>
    </subcellularLocation>
</comment>
<evidence type="ECO:0000256" key="5">
    <source>
        <dbReference type="ARBA" id="ARBA00048791"/>
    </source>
</evidence>
<dbReference type="AlphaFoldDB" id="A0A4R1ND23"/>
<comment type="pathway">
    <text evidence="7">Carbohydrate degradation; 2-deoxy-D-ribose 1-phosphate degradation; D-glyceraldehyde 3-phosphate and acetaldehyde from 2-deoxy-alpha-D-ribose 1-phosphate: step 2/2.</text>
</comment>
<evidence type="ECO:0000256" key="4">
    <source>
        <dbReference type="ARBA" id="ARBA00023270"/>
    </source>
</evidence>
<gene>
    <name evidence="7" type="primary">deoC</name>
    <name evidence="8" type="ORF">EZJ58_3653</name>
</gene>
<evidence type="ECO:0000256" key="3">
    <source>
        <dbReference type="ARBA" id="ARBA00023239"/>
    </source>
</evidence>
<protein>
    <recommendedName>
        <fullName evidence="7">Deoxyribose-phosphate aldolase</fullName>
        <shortName evidence="7">DERA</shortName>
        <ecNumber evidence="7">4.1.2.4</ecNumber>
    </recommendedName>
    <alternativeName>
        <fullName evidence="7">2-deoxy-D-ribose 5-phosphate aldolase</fullName>
    </alternativeName>
    <alternativeName>
        <fullName evidence="7">Phosphodeoxyriboaldolase</fullName>
        <shortName evidence="7">Deoxyriboaldolase</shortName>
    </alternativeName>
</protein>
<keyword evidence="4 7" id="KW-0704">Schiff base</keyword>
<dbReference type="HAMAP" id="MF_00114">
    <property type="entry name" value="DeoC_type1"/>
    <property type="match status" value="1"/>
</dbReference>
<evidence type="ECO:0000256" key="2">
    <source>
        <dbReference type="ARBA" id="ARBA00022490"/>
    </source>
</evidence>
<dbReference type="EC" id="4.1.2.4" evidence="7"/>